<dbReference type="OrthoDB" id="8119704at2759"/>
<dbReference type="InterPro" id="IPR000073">
    <property type="entry name" value="AB_hydrolase_1"/>
</dbReference>
<reference evidence="4 5" key="1">
    <citation type="submission" date="2019-07" db="EMBL/GenBank/DDBJ databases">
        <title>De Novo Assembly of kiwifruit Actinidia rufa.</title>
        <authorList>
            <person name="Sugita-Konishi S."/>
            <person name="Sato K."/>
            <person name="Mori E."/>
            <person name="Abe Y."/>
            <person name="Kisaki G."/>
            <person name="Hamano K."/>
            <person name="Suezawa K."/>
            <person name="Otani M."/>
            <person name="Fukuda T."/>
            <person name="Manabe T."/>
            <person name="Gomi K."/>
            <person name="Tabuchi M."/>
            <person name="Akimitsu K."/>
            <person name="Kataoka I."/>
        </authorList>
    </citation>
    <scope>NUCLEOTIDE SEQUENCE [LARGE SCALE GENOMIC DNA]</scope>
    <source>
        <strain evidence="5">cv. Fuchu</strain>
    </source>
</reference>
<feature type="domain" description="AB hydrolase-1" evidence="3">
    <location>
        <begin position="56"/>
        <end position="298"/>
    </location>
</feature>
<protein>
    <submittedName>
        <fullName evidence="4">Alpha/beta-Hydrolases superfamily protein</fullName>
    </submittedName>
</protein>
<comment type="similarity">
    <text evidence="1">Belongs to the peptidase S33 family.</text>
</comment>
<evidence type="ECO:0000256" key="2">
    <source>
        <dbReference type="ARBA" id="ARBA00022801"/>
    </source>
</evidence>
<dbReference type="SUPFAM" id="SSF53474">
    <property type="entry name" value="alpha/beta-Hydrolases"/>
    <property type="match status" value="1"/>
</dbReference>
<accession>A0A7J0FGS8</accession>
<dbReference type="Gene3D" id="3.40.50.1820">
    <property type="entry name" value="alpha/beta hydrolase"/>
    <property type="match status" value="1"/>
</dbReference>
<gene>
    <name evidence="4" type="ORF">Acr_12g0004310</name>
</gene>
<dbReference type="PANTHER" id="PTHR43248:SF3">
    <property type="entry name" value="AB HYDROLASE-1 DOMAIN-CONTAINING PROTEIN"/>
    <property type="match status" value="1"/>
</dbReference>
<organism evidence="4 5">
    <name type="scientific">Actinidia rufa</name>
    <dbReference type="NCBI Taxonomy" id="165716"/>
    <lineage>
        <taxon>Eukaryota</taxon>
        <taxon>Viridiplantae</taxon>
        <taxon>Streptophyta</taxon>
        <taxon>Embryophyta</taxon>
        <taxon>Tracheophyta</taxon>
        <taxon>Spermatophyta</taxon>
        <taxon>Magnoliopsida</taxon>
        <taxon>eudicotyledons</taxon>
        <taxon>Gunneridae</taxon>
        <taxon>Pentapetalae</taxon>
        <taxon>asterids</taxon>
        <taxon>Ericales</taxon>
        <taxon>Actinidiaceae</taxon>
        <taxon>Actinidia</taxon>
    </lineage>
</organism>
<keyword evidence="2 4" id="KW-0378">Hydrolase</keyword>
<evidence type="ECO:0000313" key="4">
    <source>
        <dbReference type="EMBL" id="GFY97890.1"/>
    </source>
</evidence>
<dbReference type="AlphaFoldDB" id="A0A7J0FGS8"/>
<dbReference type="PANTHER" id="PTHR43248">
    <property type="entry name" value="2-SUCCINYL-6-HYDROXY-2,4-CYCLOHEXADIENE-1-CARBOXYLATE SYNTHASE"/>
    <property type="match status" value="1"/>
</dbReference>
<dbReference type="Pfam" id="PF12697">
    <property type="entry name" value="Abhydrolase_6"/>
    <property type="match status" value="1"/>
</dbReference>
<sequence length="309" mass="34797">MARSIRNKPGLAIVNQFLISQRPGLWRSTTTRSLETLAFEEVRSSTERPYKFTAFVLHGLLGSARNWRSFSRNLASYLSNSFPSFDWRMVLVDLRNHGRSAEKIESFSPPHDMGSAAKDLADLINTQGWAWPDVILGHSMGGKVALQFTESCARGDYGESAQLPKQLWVLDSVPGIVKAESGGEVEKVLLTLQNLTTPIPSRKWLVDYMIQRGLSKSLSEWIGSNLKRTEHGTWTWVFNLEAAVQMFNSFCDRWDPDMIQKLESLASRRVYESDGKLFVHVLPNAGHWVHVDNPKGLLEIVAPRIATLA</sequence>
<evidence type="ECO:0000259" key="3">
    <source>
        <dbReference type="Pfam" id="PF12697"/>
    </source>
</evidence>
<name>A0A7J0FGS8_9ERIC</name>
<dbReference type="GO" id="GO:0016787">
    <property type="term" value="F:hydrolase activity"/>
    <property type="evidence" value="ECO:0007669"/>
    <property type="project" value="UniProtKB-KW"/>
</dbReference>
<dbReference type="Proteomes" id="UP000585474">
    <property type="component" value="Unassembled WGS sequence"/>
</dbReference>
<dbReference type="InterPro" id="IPR051601">
    <property type="entry name" value="Serine_prot/Carboxylest_S33"/>
</dbReference>
<keyword evidence="5" id="KW-1185">Reference proteome</keyword>
<proteinExistence type="inferred from homology"/>
<comment type="caution">
    <text evidence="4">The sequence shown here is derived from an EMBL/GenBank/DDBJ whole genome shotgun (WGS) entry which is preliminary data.</text>
</comment>
<evidence type="ECO:0000256" key="1">
    <source>
        <dbReference type="ARBA" id="ARBA00010088"/>
    </source>
</evidence>
<dbReference type="EMBL" id="BJWL01000012">
    <property type="protein sequence ID" value="GFY97890.1"/>
    <property type="molecule type" value="Genomic_DNA"/>
</dbReference>
<dbReference type="InterPro" id="IPR029058">
    <property type="entry name" value="AB_hydrolase_fold"/>
</dbReference>
<evidence type="ECO:0000313" key="5">
    <source>
        <dbReference type="Proteomes" id="UP000585474"/>
    </source>
</evidence>